<dbReference type="InterPro" id="IPR002035">
    <property type="entry name" value="VWF_A"/>
</dbReference>
<evidence type="ECO:0000313" key="4">
    <source>
        <dbReference type="Proteomes" id="UP001155483"/>
    </source>
</evidence>
<sequence length="751" mass="84366">MRTLTLMIAFLYCIRLAAQTTEVTVSVLDDKLHPLAGAKVEMVEIHSNDRLSQTTDSKGLANLTLSEGQSWMLQVNGFPYKQYIADVVDNGISTNSFTVVYNVALLTRLSQQVFKRQHLQLQQQQVNERDQPSVGYSKISIQVQDSLGIPKTGKQVYLANVKGGIRYAAVSNLQGFAHFLVPIKNNYDIDVEEVLNISHIDLDRKDQWVIETSVVYNEPAYREQDRNDTITQQIQQGVRFFGGRALTSVSMLRNDHRNIKNEPVYLQDVQTGKVYQASTNAEGKAYFVLPFESKYLISFRYQPNVDIINLMEIRGKATANFEITYTPLPELEYPERFLPTLREIKLFDPAAFNPASKTPLLVGKGQIFQAKQYPLPSLLQRNALLKWQLQLPPAENTRRLPYNIVFLLDKSGSMEADSNFYALKTYLKEALAGFSPGDQGAVIFYDTEKKVALPFQSFPVDHSPLYKAIDQVEAGGGTSIRSALEYAYQVLANAATPNRNNLLVIVSDGYDENNALELEALGKKYAHKSRCITMGVGQIYNRDFMQAVADKSNGKHYHVAQSKNFELVFHSLLQDLTLPVYENVTLHLEAPAQLTNLFGPGNKPIPVIGKKITIPLPNAVAGSIQSSFLSFSAPGGVNMAQVPARLSYRLKTPEGVRSFDVALENGTLAQEYTDAIDEYFISFVNTQLQEFAVSNSTNNFGQSRKSIDVIMKALKIWEKENKAITTNEHYMWLKKTILQYERALSAAEKKK</sequence>
<keyword evidence="4" id="KW-1185">Reference proteome</keyword>
<reference evidence="3" key="2">
    <citation type="submission" date="2023-04" db="EMBL/GenBank/DDBJ databases">
        <title>Paracnuella aquatica gen. nov., sp. nov., a member of the family Chitinophagaceae isolated from a hot spring.</title>
        <authorList>
            <person name="Wang C."/>
        </authorList>
    </citation>
    <scope>NUCLEOTIDE SEQUENCE</scope>
    <source>
        <strain evidence="3">LB-8</strain>
    </source>
</reference>
<dbReference type="AlphaFoldDB" id="A0A9X3B8Y1"/>
<reference evidence="3" key="1">
    <citation type="submission" date="2022-09" db="EMBL/GenBank/DDBJ databases">
        <authorList>
            <person name="Yuan C."/>
            <person name="Ke Z."/>
        </authorList>
    </citation>
    <scope>NUCLEOTIDE SEQUENCE</scope>
    <source>
        <strain evidence="3">LB-8</strain>
    </source>
</reference>
<dbReference type="Pfam" id="PF00092">
    <property type="entry name" value="VWA"/>
    <property type="match status" value="1"/>
</dbReference>
<dbReference type="SUPFAM" id="SSF53300">
    <property type="entry name" value="vWA-like"/>
    <property type="match status" value="1"/>
</dbReference>
<dbReference type="SMART" id="SM00327">
    <property type="entry name" value="VWA"/>
    <property type="match status" value="1"/>
</dbReference>
<proteinExistence type="predicted"/>
<protein>
    <submittedName>
        <fullName evidence="3">VWA domain-containing protein</fullName>
    </submittedName>
</protein>
<feature type="domain" description="VWFA" evidence="2">
    <location>
        <begin position="403"/>
        <end position="584"/>
    </location>
</feature>
<dbReference type="EMBL" id="JAOTIF010000020">
    <property type="protein sequence ID" value="MCU7551405.1"/>
    <property type="molecule type" value="Genomic_DNA"/>
</dbReference>
<dbReference type="Proteomes" id="UP001155483">
    <property type="component" value="Unassembled WGS sequence"/>
</dbReference>
<name>A0A9X3B8Y1_9BACT</name>
<feature type="chain" id="PRO_5040978674" evidence="1">
    <location>
        <begin position="18"/>
        <end position="751"/>
    </location>
</feature>
<dbReference type="Gene3D" id="3.40.50.410">
    <property type="entry name" value="von Willebrand factor, type A domain"/>
    <property type="match status" value="1"/>
</dbReference>
<dbReference type="InterPro" id="IPR036465">
    <property type="entry name" value="vWFA_dom_sf"/>
</dbReference>
<evidence type="ECO:0000313" key="3">
    <source>
        <dbReference type="EMBL" id="MCU7551405.1"/>
    </source>
</evidence>
<feature type="signal peptide" evidence="1">
    <location>
        <begin position="1"/>
        <end position="17"/>
    </location>
</feature>
<dbReference type="PANTHER" id="PTHR45737">
    <property type="entry name" value="VON WILLEBRAND FACTOR A DOMAIN-CONTAINING PROTEIN 5A"/>
    <property type="match status" value="1"/>
</dbReference>
<evidence type="ECO:0000256" key="1">
    <source>
        <dbReference type="SAM" id="SignalP"/>
    </source>
</evidence>
<accession>A0A9X3B8Y1</accession>
<comment type="caution">
    <text evidence="3">The sequence shown here is derived from an EMBL/GenBank/DDBJ whole genome shotgun (WGS) entry which is preliminary data.</text>
</comment>
<dbReference type="PANTHER" id="PTHR45737:SF6">
    <property type="entry name" value="VON WILLEBRAND FACTOR A DOMAIN-CONTAINING PROTEIN 5A"/>
    <property type="match status" value="1"/>
</dbReference>
<dbReference type="RefSeq" id="WP_279298844.1">
    <property type="nucleotide sequence ID" value="NZ_JAOTIF010000020.1"/>
</dbReference>
<evidence type="ECO:0000259" key="2">
    <source>
        <dbReference type="PROSITE" id="PS50234"/>
    </source>
</evidence>
<dbReference type="PROSITE" id="PS50234">
    <property type="entry name" value="VWFA"/>
    <property type="match status" value="1"/>
</dbReference>
<organism evidence="3 4">
    <name type="scientific">Paraflavisolibacter caeni</name>
    <dbReference type="NCBI Taxonomy" id="2982496"/>
    <lineage>
        <taxon>Bacteria</taxon>
        <taxon>Pseudomonadati</taxon>
        <taxon>Bacteroidota</taxon>
        <taxon>Chitinophagia</taxon>
        <taxon>Chitinophagales</taxon>
        <taxon>Chitinophagaceae</taxon>
        <taxon>Paraflavisolibacter</taxon>
    </lineage>
</organism>
<keyword evidence="1" id="KW-0732">Signal</keyword>
<gene>
    <name evidence="3" type="ORF">OCK74_19945</name>
</gene>